<gene>
    <name evidence="9" type="ORF">B1H18_32005</name>
</gene>
<dbReference type="InterPro" id="IPR003593">
    <property type="entry name" value="AAA+_ATPase"/>
</dbReference>
<keyword evidence="6 9" id="KW-0067">ATP-binding</keyword>
<dbReference type="InterPro" id="IPR017871">
    <property type="entry name" value="ABC_transporter-like_CS"/>
</dbReference>
<dbReference type="Gene3D" id="3.40.50.300">
    <property type="entry name" value="P-loop containing nucleotide triphosphate hydrolases"/>
    <property type="match status" value="2"/>
</dbReference>
<dbReference type="SMART" id="SM00382">
    <property type="entry name" value="AAA"/>
    <property type="match status" value="2"/>
</dbReference>
<name>A0A1V3ZZK0_9ACTN</name>
<evidence type="ECO:0000256" key="3">
    <source>
        <dbReference type="ARBA" id="ARBA00022448"/>
    </source>
</evidence>
<feature type="domain" description="ABC transporter" evidence="8">
    <location>
        <begin position="46"/>
        <end position="296"/>
    </location>
</feature>
<keyword evidence="7" id="KW-0472">Membrane</keyword>
<sequence>MADLPAGHRDRAGRRRVQLHRRRTAGRVRSAAAQVKETRHMTEPLLTIDDLHVDIVGRDRTVHALDGVSLSLDPGQALGIVGESGSGKTMTALGVLGLLPAGGSVTGGRVLFDGKDLAKEPAPVLQDVRGNTIGVVFQDPLTSLNPTMTIGAQVAEPLLLHRDITKKEALRRAQDMLGFVGMPRPAERMGNYPHQLSGGMRQRVAIAMALVCEPKLLIADEPTTALDVTTQHQILELIDDLRTRLGMAMILVTHDLGVIAHRVDRVAVMYAGKVAEEAAVEDLFSRPRHRYTEALFAALPERAADGATRLHTINGLPPVLTVRPTGCRFAPRCTFATDECRGEEPQLADDGGSGASHRFACFHPVPDRDASADEVIVPAEAARREQAPGEVLLELEGLRKDFPLAGGAFTRRKGTVSAVGGVSLTVRRGETYGMVGESGCGKTTLGRIVAGLENPTAGTVRFEGRDTAAMSRSERRAHRRDIQLMFQDSTAAMDPRMRVGDLLREPLVIQGVGNREEQEKVIAGLLDSVGLPRGAVHRYPHEFSGGQRQRLGLARALTLSPDLVVADEPVSALDVSVQAQILNLMRELQRDRGLTYLFISHDLAVVRYLADTVGVMYLGKLVEQGPAEEVYANPLHPYTRGLLDTVSVPDPGASVAQDRAPLAGETPSAAEPPSGCRFRTRCPIAQDICATTEPVASTPAGPDHQVACHFPLTVAGTAKETATAV</sequence>
<evidence type="ECO:0000256" key="4">
    <source>
        <dbReference type="ARBA" id="ARBA00022475"/>
    </source>
</evidence>
<evidence type="ECO:0000313" key="10">
    <source>
        <dbReference type="Proteomes" id="UP000190539"/>
    </source>
</evidence>
<evidence type="ECO:0000256" key="7">
    <source>
        <dbReference type="ARBA" id="ARBA00023136"/>
    </source>
</evidence>
<dbReference type="PANTHER" id="PTHR43297:SF2">
    <property type="entry name" value="DIPEPTIDE TRANSPORT ATP-BINDING PROTEIN DPPD"/>
    <property type="match status" value="1"/>
</dbReference>
<dbReference type="InterPro" id="IPR013563">
    <property type="entry name" value="Oligopep_ABC_C"/>
</dbReference>
<proteinExistence type="inferred from homology"/>
<dbReference type="NCBIfam" id="TIGR01727">
    <property type="entry name" value="oligo_HPY"/>
    <property type="match status" value="2"/>
</dbReference>
<dbReference type="PROSITE" id="PS50893">
    <property type="entry name" value="ABC_TRANSPORTER_2"/>
    <property type="match status" value="2"/>
</dbReference>
<keyword evidence="3" id="KW-0813">Transport</keyword>
<dbReference type="CDD" id="cd03257">
    <property type="entry name" value="ABC_NikE_OppD_transporters"/>
    <property type="match status" value="2"/>
</dbReference>
<evidence type="ECO:0000256" key="2">
    <source>
        <dbReference type="ARBA" id="ARBA00005417"/>
    </source>
</evidence>
<dbReference type="SUPFAM" id="SSF52540">
    <property type="entry name" value="P-loop containing nucleoside triphosphate hydrolases"/>
    <property type="match status" value="2"/>
</dbReference>
<dbReference type="Pfam" id="PF00005">
    <property type="entry name" value="ABC_tran"/>
    <property type="match status" value="2"/>
</dbReference>
<comment type="similarity">
    <text evidence="2">Belongs to the ABC transporter superfamily.</text>
</comment>
<dbReference type="GO" id="GO:0005886">
    <property type="term" value="C:plasma membrane"/>
    <property type="evidence" value="ECO:0007669"/>
    <property type="project" value="UniProtKB-SubCell"/>
</dbReference>
<keyword evidence="5" id="KW-0547">Nucleotide-binding</keyword>
<organism evidence="9 10">
    <name type="scientific">Streptomyces tsukubensis</name>
    <dbReference type="NCBI Taxonomy" id="83656"/>
    <lineage>
        <taxon>Bacteria</taxon>
        <taxon>Bacillati</taxon>
        <taxon>Actinomycetota</taxon>
        <taxon>Actinomycetes</taxon>
        <taxon>Kitasatosporales</taxon>
        <taxon>Streptomycetaceae</taxon>
        <taxon>Streptomyces</taxon>
    </lineage>
</organism>
<evidence type="ECO:0000256" key="1">
    <source>
        <dbReference type="ARBA" id="ARBA00004202"/>
    </source>
</evidence>
<evidence type="ECO:0000259" key="8">
    <source>
        <dbReference type="PROSITE" id="PS50893"/>
    </source>
</evidence>
<feature type="domain" description="ABC transporter" evidence="8">
    <location>
        <begin position="393"/>
        <end position="643"/>
    </location>
</feature>
<reference evidence="9 10" key="1">
    <citation type="submission" date="2017-02" db="EMBL/GenBank/DDBJ databases">
        <title>Draft Genome Sequence of Streptomyces tsukubaensis F601, a Producer of the immunosuppressant tacrolimus FK506.</title>
        <authorList>
            <person name="Zong G."/>
            <person name="Zhong C."/>
            <person name="Fu J."/>
            <person name="Qin R."/>
            <person name="Cao G."/>
        </authorList>
    </citation>
    <scope>NUCLEOTIDE SEQUENCE [LARGE SCALE GENOMIC DNA]</scope>
    <source>
        <strain evidence="9 10">F601</strain>
    </source>
</reference>
<dbReference type="EMBL" id="MVFC01000046">
    <property type="protein sequence ID" value="OON71882.1"/>
    <property type="molecule type" value="Genomic_DNA"/>
</dbReference>
<dbReference type="STRING" id="83656.B1H18_32005"/>
<dbReference type="GO" id="GO:0016887">
    <property type="term" value="F:ATP hydrolysis activity"/>
    <property type="evidence" value="ECO:0007669"/>
    <property type="project" value="InterPro"/>
</dbReference>
<dbReference type="PANTHER" id="PTHR43297">
    <property type="entry name" value="OLIGOPEPTIDE TRANSPORT ATP-BINDING PROTEIN APPD"/>
    <property type="match status" value="1"/>
</dbReference>
<dbReference type="NCBIfam" id="NF008453">
    <property type="entry name" value="PRK11308.1"/>
    <property type="match status" value="2"/>
</dbReference>
<evidence type="ECO:0000313" key="9">
    <source>
        <dbReference type="EMBL" id="OON71882.1"/>
    </source>
</evidence>
<dbReference type="PROSITE" id="PS00211">
    <property type="entry name" value="ABC_TRANSPORTER_1"/>
    <property type="match status" value="2"/>
</dbReference>
<dbReference type="AlphaFoldDB" id="A0A1V3ZZK0"/>
<dbReference type="InterPro" id="IPR050388">
    <property type="entry name" value="ABC_Ni/Peptide_Import"/>
</dbReference>
<protein>
    <submittedName>
        <fullName evidence="9">Dipeptide ABC transporter ATP-binding protein</fullName>
    </submittedName>
</protein>
<keyword evidence="10" id="KW-1185">Reference proteome</keyword>
<evidence type="ECO:0000256" key="6">
    <source>
        <dbReference type="ARBA" id="ARBA00022840"/>
    </source>
</evidence>
<accession>A0A1V3ZZK0</accession>
<dbReference type="Proteomes" id="UP000190539">
    <property type="component" value="Unassembled WGS sequence"/>
</dbReference>
<comment type="caution">
    <text evidence="9">The sequence shown here is derived from an EMBL/GenBank/DDBJ whole genome shotgun (WGS) entry which is preliminary data.</text>
</comment>
<dbReference type="GO" id="GO:0015833">
    <property type="term" value="P:peptide transport"/>
    <property type="evidence" value="ECO:0007669"/>
    <property type="project" value="InterPro"/>
</dbReference>
<dbReference type="NCBIfam" id="NF007739">
    <property type="entry name" value="PRK10419.1"/>
    <property type="match status" value="2"/>
</dbReference>
<comment type="subcellular location">
    <subcellularLocation>
        <location evidence="1">Cell membrane</location>
        <topology evidence="1">Peripheral membrane protein</topology>
    </subcellularLocation>
</comment>
<dbReference type="Pfam" id="PF08352">
    <property type="entry name" value="oligo_HPY"/>
    <property type="match status" value="2"/>
</dbReference>
<dbReference type="FunFam" id="3.40.50.300:FF:000016">
    <property type="entry name" value="Oligopeptide ABC transporter ATP-binding component"/>
    <property type="match status" value="2"/>
</dbReference>
<dbReference type="InterPro" id="IPR003439">
    <property type="entry name" value="ABC_transporter-like_ATP-bd"/>
</dbReference>
<dbReference type="InterPro" id="IPR027417">
    <property type="entry name" value="P-loop_NTPase"/>
</dbReference>
<evidence type="ECO:0000256" key="5">
    <source>
        <dbReference type="ARBA" id="ARBA00022741"/>
    </source>
</evidence>
<dbReference type="GO" id="GO:0005524">
    <property type="term" value="F:ATP binding"/>
    <property type="evidence" value="ECO:0007669"/>
    <property type="project" value="UniProtKB-KW"/>
</dbReference>
<keyword evidence="4" id="KW-1003">Cell membrane</keyword>